<dbReference type="AlphaFoldDB" id="A0A1G8UKR6"/>
<evidence type="ECO:0000259" key="1">
    <source>
        <dbReference type="Pfam" id="PF02698"/>
    </source>
</evidence>
<keyword evidence="3" id="KW-1185">Reference proteome</keyword>
<evidence type="ECO:0000313" key="3">
    <source>
        <dbReference type="Proteomes" id="UP000182130"/>
    </source>
</evidence>
<dbReference type="Pfam" id="PF02698">
    <property type="entry name" value="DUF218"/>
    <property type="match status" value="1"/>
</dbReference>
<dbReference type="RefSeq" id="WP_084111221.1">
    <property type="nucleotide sequence ID" value="NZ_FNEI01000012.1"/>
</dbReference>
<organism evidence="2 3">
    <name type="scientific">Arthrobacter cupressi</name>
    <dbReference type="NCBI Taxonomy" id="1045773"/>
    <lineage>
        <taxon>Bacteria</taxon>
        <taxon>Bacillati</taxon>
        <taxon>Actinomycetota</taxon>
        <taxon>Actinomycetes</taxon>
        <taxon>Micrococcales</taxon>
        <taxon>Micrococcaceae</taxon>
        <taxon>Arthrobacter</taxon>
    </lineage>
</organism>
<feature type="domain" description="DUF218" evidence="1">
    <location>
        <begin position="43"/>
        <end position="165"/>
    </location>
</feature>
<accession>A0A1G8UKR6</accession>
<dbReference type="STRING" id="1045773.SAMN05216555_11235"/>
<gene>
    <name evidence="2" type="ORF">SAMN05216555_11235</name>
</gene>
<proteinExistence type="predicted"/>
<evidence type="ECO:0000313" key="2">
    <source>
        <dbReference type="EMBL" id="SDJ54476.1"/>
    </source>
</evidence>
<dbReference type="OrthoDB" id="4772924at2"/>
<protein>
    <submittedName>
        <fullName evidence="2">Uncharacterized SAM-binding protein YcdF, DUF218 family</fullName>
    </submittedName>
</protein>
<dbReference type="InterPro" id="IPR003848">
    <property type="entry name" value="DUF218"/>
</dbReference>
<name>A0A1G8UKR6_9MICC</name>
<dbReference type="EMBL" id="FNEI01000012">
    <property type="protein sequence ID" value="SDJ54476.1"/>
    <property type="molecule type" value="Genomic_DNA"/>
</dbReference>
<reference evidence="3" key="1">
    <citation type="submission" date="2016-10" db="EMBL/GenBank/DDBJ databases">
        <authorList>
            <person name="Varghese N."/>
            <person name="Submissions S."/>
        </authorList>
    </citation>
    <scope>NUCLEOTIDE SEQUENCE [LARGE SCALE GENOMIC DNA]</scope>
    <source>
        <strain evidence="3">CGMCC 1.10783</strain>
    </source>
</reference>
<dbReference type="Proteomes" id="UP000182130">
    <property type="component" value="Unassembled WGS sequence"/>
</dbReference>
<sequence length="192" mass="20170">MQQKNRRPLKYLSAGALGLFVLWFAASLQLFCLVSTPAPPAVDAVVVLGGSSDERLAAAQAAAGGQSAPGGPHPPVLVLSWTDTPGNASADSLCKGAHFPQQSLVCFRPEGMDTRGEAAAVGKLAEANGWRSIAVVTSSYHVLRAGTLMRQCTPAEIHMVASKPALDSLQWLRRFVVEGAGVIDVNLRPECP</sequence>